<gene>
    <name evidence="1" type="ORF">HMPREF3293_02588</name>
</gene>
<name>A0A136Q1F1_9FIRM</name>
<reference evidence="1 2" key="1">
    <citation type="submission" date="2016-02" db="EMBL/GenBank/DDBJ databases">
        <authorList>
            <person name="Wen L."/>
            <person name="He K."/>
            <person name="Yang H."/>
        </authorList>
    </citation>
    <scope>NUCLEOTIDE SEQUENCE [LARGE SCALE GENOMIC DNA]</scope>
    <source>
        <strain evidence="1 2">DSM 22607</strain>
    </source>
</reference>
<dbReference type="STRING" id="626937.HMPREF3293_02588"/>
<dbReference type="Proteomes" id="UP000070366">
    <property type="component" value="Unassembled WGS sequence"/>
</dbReference>
<accession>A0A136Q1F1</accession>
<proteinExistence type="predicted"/>
<dbReference type="AlphaFoldDB" id="A0A136Q1F1"/>
<keyword evidence="2" id="KW-1185">Reference proteome</keyword>
<comment type="caution">
    <text evidence="1">The sequence shown here is derived from an EMBL/GenBank/DDBJ whole genome shotgun (WGS) entry which is preliminary data.</text>
</comment>
<sequence length="44" mass="4938">MTGKDRSGNKKGIFKSELVKKKQTIKRVNSEALFNSKLDRASVV</sequence>
<evidence type="ECO:0000313" key="2">
    <source>
        <dbReference type="Proteomes" id="UP000070366"/>
    </source>
</evidence>
<organism evidence="1 2">
    <name type="scientific">Christensenella minuta</name>
    <dbReference type="NCBI Taxonomy" id="626937"/>
    <lineage>
        <taxon>Bacteria</taxon>
        <taxon>Bacillati</taxon>
        <taxon>Bacillota</taxon>
        <taxon>Clostridia</taxon>
        <taxon>Christensenellales</taxon>
        <taxon>Christensenellaceae</taxon>
        <taxon>Christensenella</taxon>
    </lineage>
</organism>
<dbReference type="EMBL" id="LSZW01000064">
    <property type="protein sequence ID" value="KXK64509.1"/>
    <property type="molecule type" value="Genomic_DNA"/>
</dbReference>
<protein>
    <submittedName>
        <fullName evidence="1">Uncharacterized protein</fullName>
    </submittedName>
</protein>
<evidence type="ECO:0000313" key="1">
    <source>
        <dbReference type="EMBL" id="KXK64509.1"/>
    </source>
</evidence>